<dbReference type="Gene3D" id="3.40.50.2300">
    <property type="match status" value="1"/>
</dbReference>
<reference evidence="3" key="1">
    <citation type="submission" date="2022-10" db="EMBL/GenBank/DDBJ databases">
        <title>Culturing micro-colonial fungi from biological soil crusts in the Mojave desert and describing Neophaeococcomyces mojavensis, and introducing the new genera and species Taxawa tesnikishii.</title>
        <authorList>
            <person name="Kurbessoian T."/>
            <person name="Stajich J.E."/>
        </authorList>
    </citation>
    <scope>NUCLEOTIDE SEQUENCE</scope>
    <source>
        <strain evidence="3">TK_35</strain>
    </source>
</reference>
<dbReference type="AlphaFoldDB" id="A0AA38X9K8"/>
<dbReference type="InterPro" id="IPR012545">
    <property type="entry name" value="DUF1697"/>
</dbReference>
<name>A0AA38X9K8_9EURO</name>
<dbReference type="PANTHER" id="PTHR36439:SF1">
    <property type="entry name" value="DUF1697 DOMAIN-CONTAINING PROTEIN"/>
    <property type="match status" value="1"/>
</dbReference>
<feature type="modified residue" description="4-aspartylphosphate" evidence="1">
    <location>
        <position position="29"/>
    </location>
</feature>
<dbReference type="Pfam" id="PF00072">
    <property type="entry name" value="Response_reg"/>
    <property type="match status" value="1"/>
</dbReference>
<comment type="caution">
    <text evidence="3">The sequence shown here is derived from an EMBL/GenBank/DDBJ whole genome shotgun (WGS) entry which is preliminary data.</text>
</comment>
<keyword evidence="1" id="KW-0597">Phosphoprotein</keyword>
<proteinExistence type="predicted"/>
<dbReference type="SUPFAM" id="SSF52172">
    <property type="entry name" value="CheY-like"/>
    <property type="match status" value="1"/>
</dbReference>
<dbReference type="GO" id="GO:0006355">
    <property type="term" value="P:regulation of DNA-templated transcription"/>
    <property type="evidence" value="ECO:0007669"/>
    <property type="project" value="InterPro"/>
</dbReference>
<dbReference type="InterPro" id="IPR000792">
    <property type="entry name" value="Tscrpt_reg_LuxR_C"/>
</dbReference>
<dbReference type="Pfam" id="PF08002">
    <property type="entry name" value="DUF1697"/>
    <property type="match status" value="1"/>
</dbReference>
<evidence type="ECO:0000313" key="3">
    <source>
        <dbReference type="EMBL" id="KAJ9609305.1"/>
    </source>
</evidence>
<dbReference type="PROSITE" id="PS50110">
    <property type="entry name" value="RESPONSE_REGULATORY"/>
    <property type="match status" value="1"/>
</dbReference>
<feature type="domain" description="Response regulatory" evidence="2">
    <location>
        <begin position="1"/>
        <end position="94"/>
    </location>
</feature>
<dbReference type="InterPro" id="IPR001789">
    <property type="entry name" value="Sig_transdc_resp-reg_receiver"/>
</dbReference>
<dbReference type="Gene3D" id="3.30.70.1280">
    <property type="entry name" value="SP0830-like domains"/>
    <property type="match status" value="1"/>
</dbReference>
<accession>A0AA38X9K8</accession>
<dbReference type="Pfam" id="PF00196">
    <property type="entry name" value="GerE"/>
    <property type="match status" value="1"/>
</dbReference>
<gene>
    <name evidence="3" type="ORF">H2204_015552</name>
</gene>
<protein>
    <recommendedName>
        <fullName evidence="2">Response regulatory domain-containing protein</fullName>
    </recommendedName>
</protein>
<dbReference type="GO" id="GO:0000160">
    <property type="term" value="P:phosphorelay signal transduction system"/>
    <property type="evidence" value="ECO:0007669"/>
    <property type="project" value="InterPro"/>
</dbReference>
<dbReference type="SUPFAM" id="SSF160379">
    <property type="entry name" value="SP0830-like"/>
    <property type="match status" value="1"/>
</dbReference>
<evidence type="ECO:0000256" key="1">
    <source>
        <dbReference type="PROSITE-ProRule" id="PRU00169"/>
    </source>
</evidence>
<dbReference type="PANTHER" id="PTHR36439">
    <property type="entry name" value="BLL4334 PROTEIN"/>
    <property type="match status" value="1"/>
</dbReference>
<dbReference type="EMBL" id="JAPDRN010000258">
    <property type="protein sequence ID" value="KAJ9609305.1"/>
    <property type="molecule type" value="Genomic_DNA"/>
</dbReference>
<dbReference type="SMART" id="SM00421">
    <property type="entry name" value="HTH_LUXR"/>
    <property type="match status" value="1"/>
</dbReference>
<dbReference type="InterPro" id="IPR011006">
    <property type="entry name" value="CheY-like_superfamily"/>
</dbReference>
<evidence type="ECO:0000259" key="2">
    <source>
        <dbReference type="PROSITE" id="PS50110"/>
    </source>
</evidence>
<dbReference type="SMART" id="SM00448">
    <property type="entry name" value="REC"/>
    <property type="match status" value="1"/>
</dbReference>
<sequence>MGLQVRAFASTVEFLAHAMDDAPSCLVLDVRMPGQSGLDFHRTMASHGLHLPVVFITGHGDIAMGVNAIKEGAIEFLTKPFRDQELLDAIHKGIEIDRLQRREGELLGALQQRWDTLSIGEREVVAGVVRGRLNKQIAADLGVSEITVKHAMTAYVALLRAVNVGGTGKLPMAELVGMCQRAGFRDVRTYIASGNAVFSSPLDEAGVRDTLAQCLHAYAGKPVVVLVRTAAEMAAVVTRNPFKSAAGNRVVALFVDEALPNDPLQGVTGIGEEQLALGERELFIHYGDGMVGSRLRIPFAAQGTGRNINTVARLAAMAAELD</sequence>
<organism evidence="3">
    <name type="scientific">Knufia peltigerae</name>
    <dbReference type="NCBI Taxonomy" id="1002370"/>
    <lineage>
        <taxon>Eukaryota</taxon>
        <taxon>Fungi</taxon>
        <taxon>Dikarya</taxon>
        <taxon>Ascomycota</taxon>
        <taxon>Pezizomycotina</taxon>
        <taxon>Eurotiomycetes</taxon>
        <taxon>Chaetothyriomycetidae</taxon>
        <taxon>Chaetothyriales</taxon>
        <taxon>Trichomeriaceae</taxon>
        <taxon>Knufia</taxon>
    </lineage>
</organism>